<dbReference type="OrthoDB" id="825894at2"/>
<proteinExistence type="predicted"/>
<reference evidence="1 2" key="1">
    <citation type="submission" date="2019-02" db="EMBL/GenBank/DDBJ databases">
        <title>Deep-cultivation of Planctomycetes and their phenomic and genomic characterization uncovers novel biology.</title>
        <authorList>
            <person name="Wiegand S."/>
            <person name="Jogler M."/>
            <person name="Boedeker C."/>
            <person name="Pinto D."/>
            <person name="Vollmers J."/>
            <person name="Rivas-Marin E."/>
            <person name="Kohn T."/>
            <person name="Peeters S.H."/>
            <person name="Heuer A."/>
            <person name="Rast P."/>
            <person name="Oberbeckmann S."/>
            <person name="Bunk B."/>
            <person name="Jeske O."/>
            <person name="Meyerdierks A."/>
            <person name="Storesund J.E."/>
            <person name="Kallscheuer N."/>
            <person name="Luecker S."/>
            <person name="Lage O.M."/>
            <person name="Pohl T."/>
            <person name="Merkel B.J."/>
            <person name="Hornburger P."/>
            <person name="Mueller R.-W."/>
            <person name="Bruemmer F."/>
            <person name="Labrenz M."/>
            <person name="Spormann A.M."/>
            <person name="Op Den Camp H."/>
            <person name="Overmann J."/>
            <person name="Amann R."/>
            <person name="Jetten M.S.M."/>
            <person name="Mascher T."/>
            <person name="Medema M.H."/>
            <person name="Devos D.P."/>
            <person name="Kaster A.-K."/>
            <person name="Ovreas L."/>
            <person name="Rohde M."/>
            <person name="Galperin M.Y."/>
            <person name="Jogler C."/>
        </authorList>
    </citation>
    <scope>NUCLEOTIDE SEQUENCE [LARGE SCALE GENOMIC DNA]</scope>
    <source>
        <strain evidence="1 2">Pla144</strain>
    </source>
</reference>
<comment type="caution">
    <text evidence="1">The sequence shown here is derived from an EMBL/GenBank/DDBJ whole genome shotgun (WGS) entry which is preliminary data.</text>
</comment>
<keyword evidence="2" id="KW-1185">Reference proteome</keyword>
<dbReference type="RefSeq" id="WP_146452157.1">
    <property type="nucleotide sequence ID" value="NZ_SJPS01000006.1"/>
</dbReference>
<organism evidence="1 2">
    <name type="scientific">Bythopirellula polymerisocia</name>
    <dbReference type="NCBI Taxonomy" id="2528003"/>
    <lineage>
        <taxon>Bacteria</taxon>
        <taxon>Pseudomonadati</taxon>
        <taxon>Planctomycetota</taxon>
        <taxon>Planctomycetia</taxon>
        <taxon>Pirellulales</taxon>
        <taxon>Lacipirellulaceae</taxon>
        <taxon>Bythopirellula</taxon>
    </lineage>
</organism>
<evidence type="ECO:0000313" key="2">
    <source>
        <dbReference type="Proteomes" id="UP000318437"/>
    </source>
</evidence>
<dbReference type="Proteomes" id="UP000318437">
    <property type="component" value="Unassembled WGS sequence"/>
</dbReference>
<gene>
    <name evidence="1" type="ORF">Pla144_38440</name>
</gene>
<sequence length="107" mass="12281">MWIFTKHGFFSAVCSRQGNGEHGQPIDLNRIMVRARVRDDLETLQKRFPELLADCQIQESADTDYAFRLFLPKVTWVEVVAGLADETDYDNFKSEVAQHQDKAAVAY</sequence>
<evidence type="ECO:0000313" key="1">
    <source>
        <dbReference type="EMBL" id="TWU23669.1"/>
    </source>
</evidence>
<dbReference type="EMBL" id="SJPS01000006">
    <property type="protein sequence ID" value="TWU23669.1"/>
    <property type="molecule type" value="Genomic_DNA"/>
</dbReference>
<accession>A0A5C6CLF7</accession>
<protein>
    <submittedName>
        <fullName evidence="1">Uncharacterized protein</fullName>
    </submittedName>
</protein>
<dbReference type="AlphaFoldDB" id="A0A5C6CLF7"/>
<name>A0A5C6CLF7_9BACT</name>